<keyword evidence="5" id="KW-1185">Reference proteome</keyword>
<dbReference type="OrthoDB" id="5678609at2"/>
<reference evidence="1 4" key="1">
    <citation type="submission" date="2015-10" db="EMBL/GenBank/DDBJ databases">
        <title>Tn-seq of a polymicrobial infection.</title>
        <authorList>
            <person name="Stacy A."/>
            <person name="Rumbaugh K.P."/>
            <person name="Whiteley M."/>
        </authorList>
    </citation>
    <scope>NUCLEOTIDE SEQUENCE [LARGE SCALE GENOMIC DNA]</scope>
    <source>
        <strain evidence="1 4">624</strain>
    </source>
</reference>
<evidence type="ECO:0000313" key="6">
    <source>
        <dbReference type="Proteomes" id="UP000323012"/>
    </source>
</evidence>
<sequence>MKNHNENQSITIVTAFFDIGRGNLQSKEEFPSYLTRTNDTYFEYFTKLATLDNPMVVFTSYEHIERVKNIRGTKPTTIIPFDINKFRKTLDSIKNIQKSESFTSKINPEVIKNLEYWLPEYVLINNLKPYFLYKAIKSKLVKTELVAWVDFGYVRNDETLNNIKEWQYNFELNKVNFFTIRKNYKLKSKEDVYHAMFNNIIYVIGSVIVSSREQWKIFFKDILSTQKRLLRTQIVDDDQGVYLMCIFNKKDNYKLNYLGKDNWFHIFRKYDKTSKISLKEKIKDIFI</sequence>
<gene>
    <name evidence="3" type="primary">yibB</name>
    <name evidence="1" type="ORF">ACT75_05360</name>
    <name evidence="2" type="ORF">CQR80_02815</name>
    <name evidence="3" type="ORF">FXB79_02155</name>
</gene>
<dbReference type="eggNOG" id="ENOG502ZACE">
    <property type="taxonomic scope" value="Bacteria"/>
</dbReference>
<dbReference type="AlphaFoldDB" id="A0A142G010"/>
<reference evidence="3 6" key="3">
    <citation type="submission" date="2019-08" db="EMBL/GenBank/DDBJ databases">
        <title>Whole genome sequencing of Aggregatibacter actinomycetemcomitans cultured from blood stream infections in Denmark reveals a novel phylogenetic lineage expressing serotype a membrane O polysaccharide.</title>
        <authorList>
            <person name="Nedergaard S."/>
            <person name="Kobel C.M."/>
            <person name="Nielsen M.B."/>
            <person name="Moeller R.T."/>
            <person name="Jensen A.B."/>
            <person name="Noerskov-Lauritsen N."/>
        </authorList>
    </citation>
    <scope>NUCLEOTIDE SEQUENCE [LARGE SCALE GENOMIC DNA]</scope>
    <source>
        <strain evidence="3 6">PN_563</strain>
    </source>
</reference>
<reference evidence="2 5" key="2">
    <citation type="submission" date="2017-10" db="EMBL/GenBank/DDBJ databases">
        <title>Draft genome sequences of Aggregatibacter actinomycetemcomitans strains 310a and 310b.</title>
        <authorList>
            <person name="May A.C."/>
            <person name="Ohta H."/>
            <person name="Maeda H."/>
            <person name="Kokeguchi S."/>
            <person name="Cugini C."/>
        </authorList>
    </citation>
    <scope>NUCLEOTIDE SEQUENCE [LARGE SCALE GENOMIC DNA]</scope>
    <source>
        <strain evidence="2 5">310b</strain>
    </source>
</reference>
<accession>A0A142G010</accession>
<organism evidence="3 6">
    <name type="scientific">Aggregatibacter actinomycetemcomitans</name>
    <name type="common">Actinobacillus actinomycetemcomitans</name>
    <name type="synonym">Haemophilus actinomycetemcomitans</name>
    <dbReference type="NCBI Taxonomy" id="714"/>
    <lineage>
        <taxon>Bacteria</taxon>
        <taxon>Pseudomonadati</taxon>
        <taxon>Pseudomonadota</taxon>
        <taxon>Gammaproteobacteria</taxon>
        <taxon>Pasteurellales</taxon>
        <taxon>Pasteurellaceae</taxon>
        <taxon>Aggregatibacter</taxon>
    </lineage>
</organism>
<dbReference type="Pfam" id="PF09612">
    <property type="entry name" value="HtrL_YibB"/>
    <property type="match status" value="1"/>
</dbReference>
<protein>
    <submittedName>
        <fullName evidence="3">Protein YibB</fullName>
    </submittedName>
</protein>
<dbReference type="EMBL" id="VSED01000003">
    <property type="protein sequence ID" value="TYA39746.1"/>
    <property type="molecule type" value="Genomic_DNA"/>
</dbReference>
<dbReference type="NCBIfam" id="NF008462">
    <property type="entry name" value="PRK11346.1"/>
    <property type="match status" value="1"/>
</dbReference>
<name>A0A142G010_AGGAC</name>
<proteinExistence type="predicted"/>
<dbReference type="RefSeq" id="WP_005542853.1">
    <property type="nucleotide sequence ID" value="NZ_CP012959.1"/>
</dbReference>
<dbReference type="KEGG" id="aact:ACT75_05360"/>
<evidence type="ECO:0000313" key="5">
    <source>
        <dbReference type="Proteomes" id="UP000226080"/>
    </source>
</evidence>
<dbReference type="OMA" id="STHFFWI"/>
<evidence type="ECO:0000313" key="3">
    <source>
        <dbReference type="EMBL" id="TYA39746.1"/>
    </source>
</evidence>
<evidence type="ECO:0000313" key="2">
    <source>
        <dbReference type="EMBL" id="PHO21111.1"/>
    </source>
</evidence>
<evidence type="ECO:0000313" key="4">
    <source>
        <dbReference type="Proteomes" id="UP000072236"/>
    </source>
</evidence>
<evidence type="ECO:0000313" key="1">
    <source>
        <dbReference type="EMBL" id="AMQ93990.1"/>
    </source>
</evidence>
<dbReference type="Proteomes" id="UP000323012">
    <property type="component" value="Unassembled WGS sequence"/>
</dbReference>
<dbReference type="EMBL" id="PCGW01000004">
    <property type="protein sequence ID" value="PHO21111.1"/>
    <property type="molecule type" value="Genomic_DNA"/>
</dbReference>
<dbReference type="InterPro" id="IPR011735">
    <property type="entry name" value="WlaTC/HtrL_glycosyltransf"/>
</dbReference>
<dbReference type="EMBL" id="CP012959">
    <property type="protein sequence ID" value="AMQ93990.1"/>
    <property type="molecule type" value="Genomic_DNA"/>
</dbReference>
<dbReference type="Proteomes" id="UP000226080">
    <property type="component" value="Unassembled WGS sequence"/>
</dbReference>
<dbReference type="Proteomes" id="UP000072236">
    <property type="component" value="Chromosome"/>
</dbReference>